<gene>
    <name evidence="2" type="ORF">JCM19275_1137</name>
    <name evidence="1" type="ORF">JCM19314_3513</name>
</gene>
<dbReference type="Proteomes" id="UP000029647">
    <property type="component" value="Unassembled WGS sequence"/>
</dbReference>
<accession>A0A090QCI3</accession>
<dbReference type="EMBL" id="BBNT01000003">
    <property type="protein sequence ID" value="GAL75098.1"/>
    <property type="molecule type" value="Genomic_DNA"/>
</dbReference>
<protein>
    <submittedName>
        <fullName evidence="1">Uncharacterized protein</fullName>
    </submittedName>
</protein>
<dbReference type="EMBL" id="BBMM01000002">
    <property type="protein sequence ID" value="GAK99468.1"/>
    <property type="molecule type" value="Genomic_DNA"/>
</dbReference>
<name>A0A090QCI3_NONUL</name>
<dbReference type="Proteomes" id="UP000029226">
    <property type="component" value="Unassembled WGS sequence"/>
</dbReference>
<dbReference type="AlphaFoldDB" id="A0A090QCI3"/>
<comment type="caution">
    <text evidence="1">The sequence shown here is derived from an EMBL/GenBank/DDBJ whole genome shotgun (WGS) entry which is preliminary data.</text>
</comment>
<reference evidence="3 4" key="1">
    <citation type="journal article" date="2014" name="Genome Announc.">
        <title>Draft Genome Sequences of Marine Flavobacterium Nonlabens Strains NR17, NR24, NR27, NR32, NR33, and Ara13.</title>
        <authorList>
            <person name="Nakanishi M."/>
            <person name="Meirelles P."/>
            <person name="Suzuki R."/>
            <person name="Takatani N."/>
            <person name="Mino S."/>
            <person name="Suda W."/>
            <person name="Oshima K."/>
            <person name="Hattori M."/>
            <person name="Ohkuma M."/>
            <person name="Hosokawa M."/>
            <person name="Miyashita K."/>
            <person name="Thompson F.L."/>
            <person name="Niwa A."/>
            <person name="Sawabe T."/>
            <person name="Sawabe T."/>
        </authorList>
    </citation>
    <scope>NUCLEOTIDE SEQUENCE [LARGE SCALE GENOMIC DNA]</scope>
    <source>
        <strain evidence="2">JCM 19275</strain>
        <strain evidence="1">JCM 19314</strain>
        <strain evidence="4">JCM19275</strain>
        <strain evidence="3">JCM19314</strain>
    </source>
</reference>
<proteinExistence type="predicted"/>
<evidence type="ECO:0000313" key="2">
    <source>
        <dbReference type="EMBL" id="GAL75098.1"/>
    </source>
</evidence>
<sequence>MISCAALKAVNGNLLFLLKWSSWVVENSLSRKRNNHHFYALLKQSI</sequence>
<evidence type="ECO:0000313" key="4">
    <source>
        <dbReference type="Proteomes" id="UP000029647"/>
    </source>
</evidence>
<organism evidence="1 3">
    <name type="scientific">Nonlabens ulvanivorans</name>
    <name type="common">Persicivirga ulvanivorans</name>
    <dbReference type="NCBI Taxonomy" id="906888"/>
    <lineage>
        <taxon>Bacteria</taxon>
        <taxon>Pseudomonadati</taxon>
        <taxon>Bacteroidota</taxon>
        <taxon>Flavobacteriia</taxon>
        <taxon>Flavobacteriales</taxon>
        <taxon>Flavobacteriaceae</taxon>
        <taxon>Nonlabens</taxon>
    </lineage>
</organism>
<evidence type="ECO:0000313" key="1">
    <source>
        <dbReference type="EMBL" id="GAK99468.1"/>
    </source>
</evidence>
<evidence type="ECO:0000313" key="3">
    <source>
        <dbReference type="Proteomes" id="UP000029226"/>
    </source>
</evidence>